<dbReference type="Pfam" id="PF01764">
    <property type="entry name" value="Lipase_3"/>
    <property type="match status" value="1"/>
</dbReference>
<dbReference type="Gene3D" id="3.40.50.1820">
    <property type="entry name" value="alpha/beta hydrolase"/>
    <property type="match status" value="1"/>
</dbReference>
<proteinExistence type="predicted"/>
<dbReference type="GO" id="GO:0006629">
    <property type="term" value="P:lipid metabolic process"/>
    <property type="evidence" value="ECO:0007669"/>
    <property type="project" value="InterPro"/>
</dbReference>
<evidence type="ECO:0000313" key="2">
    <source>
        <dbReference type="EMBL" id="KAF7637800.1"/>
    </source>
</evidence>
<evidence type="ECO:0000259" key="1">
    <source>
        <dbReference type="Pfam" id="PF01764"/>
    </source>
</evidence>
<reference evidence="2" key="1">
    <citation type="journal article" date="2020" name="Ecol. Evol.">
        <title>Genome structure and content of the rice root-knot nematode (Meloidogyne graminicola).</title>
        <authorList>
            <person name="Phan N.T."/>
            <person name="Danchin E.G.J."/>
            <person name="Klopp C."/>
            <person name="Perfus-Barbeoch L."/>
            <person name="Kozlowski D.K."/>
            <person name="Koutsovoulos G.D."/>
            <person name="Lopez-Roques C."/>
            <person name="Bouchez O."/>
            <person name="Zahm M."/>
            <person name="Besnard G."/>
            <person name="Bellafiore S."/>
        </authorList>
    </citation>
    <scope>NUCLEOTIDE SEQUENCE</scope>
    <source>
        <strain evidence="2">VN-18</strain>
    </source>
</reference>
<feature type="non-terminal residue" evidence="2">
    <location>
        <position position="1"/>
    </location>
</feature>
<keyword evidence="3" id="KW-1185">Reference proteome</keyword>
<name>A0A8S9ZVX5_9BILA</name>
<dbReference type="CDD" id="cd00519">
    <property type="entry name" value="Lipase_3"/>
    <property type="match status" value="1"/>
</dbReference>
<sequence length="298" mass="34329">QTLEENFRLTNQKFSEFNSSKIVTTYRDRFIRLKIFPLAAAAYGTDQNILDCLTQIFPSFEFKKNWIVKCQGVDEFCSAFCAVSFSDKAILLAFRGTDTFWQLTHEVWQTLFRRKIPSIFGYGHVVAYYFHDIFYQLDKKGVTEEIFWLIRKNPGYELWITGHSLGGALAAISAAKIAKSRVIKPELIKLVTFGQPRTGDSGFALGINRALPFFTYRITRSRDLVVHVPPRSFENYAHFKTEIFYDNEMNPGDRWIKCIGGDEDKDCANKYSIYTIKDHTNYFGKDVAEYGLSGCYDG</sequence>
<organism evidence="2 3">
    <name type="scientific">Meloidogyne graminicola</name>
    <dbReference type="NCBI Taxonomy" id="189291"/>
    <lineage>
        <taxon>Eukaryota</taxon>
        <taxon>Metazoa</taxon>
        <taxon>Ecdysozoa</taxon>
        <taxon>Nematoda</taxon>
        <taxon>Chromadorea</taxon>
        <taxon>Rhabditida</taxon>
        <taxon>Tylenchina</taxon>
        <taxon>Tylenchomorpha</taxon>
        <taxon>Tylenchoidea</taxon>
        <taxon>Meloidogynidae</taxon>
        <taxon>Meloidogyninae</taxon>
        <taxon>Meloidogyne</taxon>
    </lineage>
</organism>
<dbReference type="InterPro" id="IPR029058">
    <property type="entry name" value="AB_hydrolase_fold"/>
</dbReference>
<dbReference type="OrthoDB" id="5866690at2759"/>
<dbReference type="SUPFAM" id="SSF53474">
    <property type="entry name" value="alpha/beta-Hydrolases"/>
    <property type="match status" value="1"/>
</dbReference>
<dbReference type="InterPro" id="IPR002921">
    <property type="entry name" value="Fungal_lipase-type"/>
</dbReference>
<feature type="domain" description="Fungal lipase-type" evidence="1">
    <location>
        <begin position="92"/>
        <end position="231"/>
    </location>
</feature>
<dbReference type="EMBL" id="JABEBT010000017">
    <property type="protein sequence ID" value="KAF7637800.1"/>
    <property type="molecule type" value="Genomic_DNA"/>
</dbReference>
<accession>A0A8S9ZVX5</accession>
<dbReference type="Proteomes" id="UP000605970">
    <property type="component" value="Unassembled WGS sequence"/>
</dbReference>
<protein>
    <submittedName>
        <fullName evidence="2">Lipase_3 domain-containing protein</fullName>
    </submittedName>
</protein>
<gene>
    <name evidence="2" type="ORF">Mgra_00002774</name>
</gene>
<comment type="caution">
    <text evidence="2">The sequence shown here is derived from an EMBL/GenBank/DDBJ whole genome shotgun (WGS) entry which is preliminary data.</text>
</comment>
<evidence type="ECO:0000313" key="3">
    <source>
        <dbReference type="Proteomes" id="UP000605970"/>
    </source>
</evidence>
<dbReference type="PANTHER" id="PTHR45908">
    <property type="entry name" value="PROTEIN CBG11750-RELATED"/>
    <property type="match status" value="1"/>
</dbReference>
<dbReference type="AlphaFoldDB" id="A0A8S9ZVX5"/>